<name>A0A9D2QD26_9CORY</name>
<comment type="caution">
    <text evidence="6">The sequence shown here is derived from an EMBL/GenBank/DDBJ whole genome shotgun (WGS) entry which is preliminary data.</text>
</comment>
<dbReference type="EMBL" id="DWVP01000018">
    <property type="protein sequence ID" value="HJC85370.1"/>
    <property type="molecule type" value="Genomic_DNA"/>
</dbReference>
<dbReference type="Pfam" id="PF07947">
    <property type="entry name" value="YhhN"/>
    <property type="match status" value="1"/>
</dbReference>
<evidence type="ECO:0000313" key="7">
    <source>
        <dbReference type="Proteomes" id="UP000823858"/>
    </source>
</evidence>
<comment type="similarity">
    <text evidence="2">Belongs to the TMEM86 family.</text>
</comment>
<evidence type="ECO:0000256" key="4">
    <source>
        <dbReference type="ARBA" id="ARBA00022989"/>
    </source>
</evidence>
<protein>
    <submittedName>
        <fullName evidence="6">Lysoplasmalogenase</fullName>
    </submittedName>
</protein>
<keyword evidence="5" id="KW-0472">Membrane</keyword>
<evidence type="ECO:0000256" key="3">
    <source>
        <dbReference type="ARBA" id="ARBA00022692"/>
    </source>
</evidence>
<evidence type="ECO:0000256" key="1">
    <source>
        <dbReference type="ARBA" id="ARBA00004141"/>
    </source>
</evidence>
<reference evidence="6" key="2">
    <citation type="submission" date="2021-04" db="EMBL/GenBank/DDBJ databases">
        <authorList>
            <person name="Gilroy R."/>
        </authorList>
    </citation>
    <scope>NUCLEOTIDE SEQUENCE</scope>
    <source>
        <strain evidence="6">ChiHjej13B12-4958</strain>
    </source>
</reference>
<sequence>MSTIRRTLRNAYLAAGATSVVAAAAGRRGDRLTRLVKPTLMPLLAASAAADGGARKHPLVLAGLAGGWLGDVILMGEAGRSDDAAQRAKNLNKGSAAFAVNQVAYITELWRRGHRPRTSTLALRVPVLLSGAGTAAVGAPAALPAAIGYGSALAATSVLASDPEQLPEGAVDERGPLAADLTGVGLGGNFFVLSDGLILARQAFLQGEHKVVRVLDGVVDGLVMATYVAAQLLIVEALTGAGDDK</sequence>
<keyword evidence="3" id="KW-0812">Transmembrane</keyword>
<organism evidence="6 7">
    <name type="scientific">Candidatus Corynebacterium faecigallinarum</name>
    <dbReference type="NCBI Taxonomy" id="2838528"/>
    <lineage>
        <taxon>Bacteria</taxon>
        <taxon>Bacillati</taxon>
        <taxon>Actinomycetota</taxon>
        <taxon>Actinomycetes</taxon>
        <taxon>Mycobacteriales</taxon>
        <taxon>Corynebacteriaceae</taxon>
        <taxon>Corynebacterium</taxon>
    </lineage>
</organism>
<keyword evidence="4" id="KW-1133">Transmembrane helix</keyword>
<evidence type="ECO:0000256" key="5">
    <source>
        <dbReference type="ARBA" id="ARBA00023136"/>
    </source>
</evidence>
<reference evidence="6" key="1">
    <citation type="journal article" date="2021" name="PeerJ">
        <title>Extensive microbial diversity within the chicken gut microbiome revealed by metagenomics and culture.</title>
        <authorList>
            <person name="Gilroy R."/>
            <person name="Ravi A."/>
            <person name="Getino M."/>
            <person name="Pursley I."/>
            <person name="Horton D.L."/>
            <person name="Alikhan N.F."/>
            <person name="Baker D."/>
            <person name="Gharbi K."/>
            <person name="Hall N."/>
            <person name="Watson M."/>
            <person name="Adriaenssens E.M."/>
            <person name="Foster-Nyarko E."/>
            <person name="Jarju S."/>
            <person name="Secka A."/>
            <person name="Antonio M."/>
            <person name="Oren A."/>
            <person name="Chaudhuri R.R."/>
            <person name="La Ragione R."/>
            <person name="Hildebrand F."/>
            <person name="Pallen M.J."/>
        </authorList>
    </citation>
    <scope>NUCLEOTIDE SEQUENCE</scope>
    <source>
        <strain evidence="6">ChiHjej13B12-4958</strain>
    </source>
</reference>
<evidence type="ECO:0000256" key="2">
    <source>
        <dbReference type="ARBA" id="ARBA00007375"/>
    </source>
</evidence>
<dbReference type="GO" id="GO:0016020">
    <property type="term" value="C:membrane"/>
    <property type="evidence" value="ECO:0007669"/>
    <property type="project" value="UniProtKB-SubCell"/>
</dbReference>
<evidence type="ECO:0000313" key="6">
    <source>
        <dbReference type="EMBL" id="HJC85370.1"/>
    </source>
</evidence>
<dbReference type="Proteomes" id="UP000823858">
    <property type="component" value="Unassembled WGS sequence"/>
</dbReference>
<proteinExistence type="inferred from homology"/>
<dbReference type="AlphaFoldDB" id="A0A9D2QD26"/>
<gene>
    <name evidence="6" type="ORF">H9751_07490</name>
</gene>
<comment type="subcellular location">
    <subcellularLocation>
        <location evidence="1">Membrane</location>
        <topology evidence="1">Multi-pass membrane protein</topology>
    </subcellularLocation>
</comment>
<dbReference type="InterPro" id="IPR012506">
    <property type="entry name" value="TMEM86B-like"/>
</dbReference>
<accession>A0A9D2QD26</accession>